<organism evidence="2 3">
    <name type="scientific">Mucuna pruriens</name>
    <name type="common">Velvet bean</name>
    <name type="synonym">Dolichos pruriens</name>
    <dbReference type="NCBI Taxonomy" id="157652"/>
    <lineage>
        <taxon>Eukaryota</taxon>
        <taxon>Viridiplantae</taxon>
        <taxon>Streptophyta</taxon>
        <taxon>Embryophyta</taxon>
        <taxon>Tracheophyta</taxon>
        <taxon>Spermatophyta</taxon>
        <taxon>Magnoliopsida</taxon>
        <taxon>eudicotyledons</taxon>
        <taxon>Gunneridae</taxon>
        <taxon>Pentapetalae</taxon>
        <taxon>rosids</taxon>
        <taxon>fabids</taxon>
        <taxon>Fabales</taxon>
        <taxon>Fabaceae</taxon>
        <taxon>Papilionoideae</taxon>
        <taxon>50 kb inversion clade</taxon>
        <taxon>NPAAA clade</taxon>
        <taxon>indigoferoid/millettioid clade</taxon>
        <taxon>Phaseoleae</taxon>
        <taxon>Mucuna</taxon>
    </lineage>
</organism>
<protein>
    <submittedName>
        <fullName evidence="2">Copia protein</fullName>
    </submittedName>
</protein>
<dbReference type="Pfam" id="PF07727">
    <property type="entry name" value="RVT_2"/>
    <property type="match status" value="1"/>
</dbReference>
<dbReference type="Proteomes" id="UP000257109">
    <property type="component" value="Unassembled WGS sequence"/>
</dbReference>
<dbReference type="OrthoDB" id="1749346at2759"/>
<comment type="caution">
    <text evidence="2">The sequence shown here is derived from an EMBL/GenBank/DDBJ whole genome shotgun (WGS) entry which is preliminary data.</text>
</comment>
<dbReference type="EMBL" id="QJKJ01009575">
    <property type="protein sequence ID" value="RDX76244.1"/>
    <property type="molecule type" value="Genomic_DNA"/>
</dbReference>
<dbReference type="STRING" id="157652.A0A371FD74"/>
<keyword evidence="3" id="KW-1185">Reference proteome</keyword>
<evidence type="ECO:0000259" key="1">
    <source>
        <dbReference type="Pfam" id="PF07727"/>
    </source>
</evidence>
<feature type="non-terminal residue" evidence="2">
    <location>
        <position position="1"/>
    </location>
</feature>
<accession>A0A371FD74</accession>
<evidence type="ECO:0000313" key="2">
    <source>
        <dbReference type="EMBL" id="RDX76244.1"/>
    </source>
</evidence>
<proteinExistence type="predicted"/>
<sequence length="103" mass="12331">MNDEIHAIKKNEMWELTNLPTNIRPMAVKWLYKTKYNSNGEIDYFKARLITNVFAPVARLDTIHMIISFSAQNNWKIYQMDVKYVFLNDILKQEVYVEQPQDM</sequence>
<dbReference type="AlphaFoldDB" id="A0A371FD74"/>
<name>A0A371FD74_MUCPR</name>
<evidence type="ECO:0000313" key="3">
    <source>
        <dbReference type="Proteomes" id="UP000257109"/>
    </source>
</evidence>
<reference evidence="2" key="1">
    <citation type="submission" date="2018-05" db="EMBL/GenBank/DDBJ databases">
        <title>Draft genome of Mucuna pruriens seed.</title>
        <authorList>
            <person name="Nnadi N.E."/>
            <person name="Vos R."/>
            <person name="Hasami M.H."/>
            <person name="Devisetty U.K."/>
            <person name="Aguiy J.C."/>
        </authorList>
    </citation>
    <scope>NUCLEOTIDE SEQUENCE [LARGE SCALE GENOMIC DNA]</scope>
    <source>
        <strain evidence="2">JCA_2017</strain>
    </source>
</reference>
<feature type="domain" description="Reverse transcriptase Ty1/copia-type" evidence="1">
    <location>
        <begin position="11"/>
        <end position="101"/>
    </location>
</feature>
<dbReference type="InterPro" id="IPR013103">
    <property type="entry name" value="RVT_2"/>
</dbReference>
<gene>
    <name evidence="2" type="primary">GIP</name>
    <name evidence="2" type="ORF">CR513_43782</name>
</gene>